<reference evidence="1 2" key="1">
    <citation type="submission" date="2013-02" db="EMBL/GenBank/DDBJ databases">
        <title>The complete genome sequence of Corynebacterium vitaeruminis DSM 20294.</title>
        <authorList>
            <person name="Ruckert C."/>
            <person name="Albersmeier A."/>
            <person name="Kalinowski J."/>
        </authorList>
    </citation>
    <scope>NUCLEOTIDE SEQUENCE [LARGE SCALE GENOMIC DNA]</scope>
    <source>
        <strain evidence="2">ATCC 10234</strain>
    </source>
</reference>
<dbReference type="KEGG" id="cvt:B843_04865"/>
<evidence type="ECO:0000313" key="2">
    <source>
        <dbReference type="Proteomes" id="UP000019222"/>
    </source>
</evidence>
<protein>
    <submittedName>
        <fullName evidence="1">Uncharacterized protein</fullName>
    </submittedName>
</protein>
<dbReference type="AlphaFoldDB" id="W5XZN4"/>
<dbReference type="HOGENOM" id="CLU_193822_2_0_11"/>
<dbReference type="Proteomes" id="UP000019222">
    <property type="component" value="Chromosome"/>
</dbReference>
<sequence length="68" mass="7780">MSKPSHVKDSKLKKVRRALEKGPKKGKCCQDRPRCVNCPTVVHRLKKESALTLDDEGLRLALIKARKW</sequence>
<gene>
    <name evidence="1" type="ORF">B843_04865</name>
</gene>
<organism evidence="1 2">
    <name type="scientific">Corynebacterium vitaeruminis DSM 20294</name>
    <dbReference type="NCBI Taxonomy" id="1224164"/>
    <lineage>
        <taxon>Bacteria</taxon>
        <taxon>Bacillati</taxon>
        <taxon>Actinomycetota</taxon>
        <taxon>Actinomycetes</taxon>
        <taxon>Mycobacteriales</taxon>
        <taxon>Corynebacteriaceae</taxon>
        <taxon>Corynebacterium</taxon>
    </lineage>
</organism>
<proteinExistence type="predicted"/>
<accession>W5XZN4</accession>
<evidence type="ECO:0000313" key="1">
    <source>
        <dbReference type="EMBL" id="AHI22362.1"/>
    </source>
</evidence>
<name>W5XZN4_9CORY</name>
<keyword evidence="2" id="KW-1185">Reference proteome</keyword>
<dbReference type="PATRIC" id="fig|1224164.3.peg.969"/>
<dbReference type="EMBL" id="CP004353">
    <property type="protein sequence ID" value="AHI22362.1"/>
    <property type="molecule type" value="Genomic_DNA"/>
</dbReference>
<dbReference type="eggNOG" id="ENOG50303FT">
    <property type="taxonomic scope" value="Bacteria"/>
</dbReference>